<gene>
    <name evidence="7" type="ORF">BC781_10531</name>
</gene>
<feature type="transmembrane region" description="Helical" evidence="6">
    <location>
        <begin position="28"/>
        <end position="47"/>
    </location>
</feature>
<keyword evidence="3 6" id="KW-0812">Transmembrane</keyword>
<dbReference type="NCBIfam" id="NF009513">
    <property type="entry name" value="PRK12872.1-3"/>
    <property type="match status" value="1"/>
</dbReference>
<dbReference type="InterPro" id="IPR000537">
    <property type="entry name" value="UbiA_prenyltransferase"/>
</dbReference>
<dbReference type="Proteomes" id="UP000245535">
    <property type="component" value="Unassembled WGS sequence"/>
</dbReference>
<feature type="transmembrane region" description="Helical" evidence="6">
    <location>
        <begin position="244"/>
        <end position="264"/>
    </location>
</feature>
<feature type="transmembrane region" description="Helical" evidence="6">
    <location>
        <begin position="145"/>
        <end position="164"/>
    </location>
</feature>
<feature type="transmembrane region" description="Helical" evidence="6">
    <location>
        <begin position="192"/>
        <end position="209"/>
    </location>
</feature>
<dbReference type="AlphaFoldDB" id="A0A315Z6B5"/>
<evidence type="ECO:0000256" key="1">
    <source>
        <dbReference type="ARBA" id="ARBA00004141"/>
    </source>
</evidence>
<dbReference type="CDD" id="cd13961">
    <property type="entry name" value="PT_UbiA_DGGGPS"/>
    <property type="match status" value="1"/>
</dbReference>
<keyword evidence="4 6" id="KW-1133">Transmembrane helix</keyword>
<dbReference type="GO" id="GO:0016765">
    <property type="term" value="F:transferase activity, transferring alkyl or aryl (other than methyl) groups"/>
    <property type="evidence" value="ECO:0007669"/>
    <property type="project" value="InterPro"/>
</dbReference>
<reference evidence="7 8" key="1">
    <citation type="submission" date="2018-03" db="EMBL/GenBank/DDBJ databases">
        <title>Genomic Encyclopedia of Archaeal and Bacterial Type Strains, Phase II (KMG-II): from individual species to whole genera.</title>
        <authorList>
            <person name="Goeker M."/>
        </authorList>
    </citation>
    <scope>NUCLEOTIDE SEQUENCE [LARGE SCALE GENOMIC DNA]</scope>
    <source>
        <strain evidence="7 8">DSM 28229</strain>
    </source>
</reference>
<name>A0A315Z6B5_SEDFL</name>
<evidence type="ECO:0000256" key="4">
    <source>
        <dbReference type="ARBA" id="ARBA00022989"/>
    </source>
</evidence>
<feature type="transmembrane region" description="Helical" evidence="6">
    <location>
        <begin position="117"/>
        <end position="139"/>
    </location>
</feature>
<dbReference type="InterPro" id="IPR050475">
    <property type="entry name" value="Prenyltransferase_related"/>
</dbReference>
<evidence type="ECO:0000256" key="6">
    <source>
        <dbReference type="SAM" id="Phobius"/>
    </source>
</evidence>
<evidence type="ECO:0000256" key="2">
    <source>
        <dbReference type="ARBA" id="ARBA00022475"/>
    </source>
</evidence>
<evidence type="ECO:0000313" key="8">
    <source>
        <dbReference type="Proteomes" id="UP000245535"/>
    </source>
</evidence>
<proteinExistence type="predicted"/>
<dbReference type="Gene3D" id="1.20.120.1780">
    <property type="entry name" value="UbiA prenyltransferase"/>
    <property type="match status" value="1"/>
</dbReference>
<organism evidence="7 8">
    <name type="scientific">Sediminitomix flava</name>
    <dbReference type="NCBI Taxonomy" id="379075"/>
    <lineage>
        <taxon>Bacteria</taxon>
        <taxon>Pseudomonadati</taxon>
        <taxon>Bacteroidota</taxon>
        <taxon>Cytophagia</taxon>
        <taxon>Cytophagales</taxon>
        <taxon>Flammeovirgaceae</taxon>
        <taxon>Sediminitomix</taxon>
    </lineage>
</organism>
<sequence length="265" mass="30168">MMILTQYFLRIFVIGSRADWLQSLTDPLFARVVLATTLIAAAGYVINDYYDIKIDTINKPSRVFIGRILTRRKAMFLHTFLNFIGIALGTSVSIKIGVICFICAFLLWLYSNQLKRMLFIGNLCVAALTSLCILIIGIYVDDHYALIYIYSLFAFGTTVIREIIKDIQDLKGDKAFGCKTLPIVWGIRKTKYLIYFLISTLIISTGALIHLYEFSALNIFLIFLLVPVLYLAYRLYNADTVKEFAWLSSYCKAIMLAGILGIYFV</sequence>
<dbReference type="PANTHER" id="PTHR42723">
    <property type="entry name" value="CHLOROPHYLL SYNTHASE"/>
    <property type="match status" value="1"/>
</dbReference>
<accession>A0A315Z6B5</accession>
<dbReference type="PANTHER" id="PTHR42723:SF1">
    <property type="entry name" value="CHLOROPHYLL SYNTHASE, CHLOROPLASTIC"/>
    <property type="match status" value="1"/>
</dbReference>
<dbReference type="Gene3D" id="1.10.357.140">
    <property type="entry name" value="UbiA prenyltransferase"/>
    <property type="match status" value="1"/>
</dbReference>
<protein>
    <submittedName>
        <fullName evidence="7">4-hydroxybenzoate polyprenyltransferase</fullName>
    </submittedName>
</protein>
<dbReference type="Pfam" id="PF01040">
    <property type="entry name" value="UbiA"/>
    <property type="match status" value="1"/>
</dbReference>
<keyword evidence="8" id="KW-1185">Reference proteome</keyword>
<keyword evidence="7" id="KW-0808">Transferase</keyword>
<keyword evidence="5 6" id="KW-0472">Membrane</keyword>
<evidence type="ECO:0000256" key="5">
    <source>
        <dbReference type="ARBA" id="ARBA00023136"/>
    </source>
</evidence>
<keyword evidence="2" id="KW-1003">Cell membrane</keyword>
<comment type="subcellular location">
    <subcellularLocation>
        <location evidence="1">Membrane</location>
        <topology evidence="1">Multi-pass membrane protein</topology>
    </subcellularLocation>
</comment>
<feature type="transmembrane region" description="Helical" evidence="6">
    <location>
        <begin position="215"/>
        <end position="232"/>
    </location>
</feature>
<dbReference type="EMBL" id="QGDO01000005">
    <property type="protein sequence ID" value="PWJ39968.1"/>
    <property type="molecule type" value="Genomic_DNA"/>
</dbReference>
<dbReference type="InterPro" id="IPR044878">
    <property type="entry name" value="UbiA_sf"/>
</dbReference>
<evidence type="ECO:0000313" key="7">
    <source>
        <dbReference type="EMBL" id="PWJ39968.1"/>
    </source>
</evidence>
<dbReference type="GO" id="GO:0016020">
    <property type="term" value="C:membrane"/>
    <property type="evidence" value="ECO:0007669"/>
    <property type="project" value="UniProtKB-SubCell"/>
</dbReference>
<comment type="caution">
    <text evidence="7">The sequence shown here is derived from an EMBL/GenBank/DDBJ whole genome shotgun (WGS) entry which is preliminary data.</text>
</comment>
<feature type="transmembrane region" description="Helical" evidence="6">
    <location>
        <begin position="92"/>
        <end position="110"/>
    </location>
</feature>
<evidence type="ECO:0000256" key="3">
    <source>
        <dbReference type="ARBA" id="ARBA00022692"/>
    </source>
</evidence>